<protein>
    <submittedName>
        <fullName evidence="1">Uncharacterized protein</fullName>
    </submittedName>
</protein>
<organism evidence="1 2">
    <name type="scientific">Stentor coeruleus</name>
    <dbReference type="NCBI Taxonomy" id="5963"/>
    <lineage>
        <taxon>Eukaryota</taxon>
        <taxon>Sar</taxon>
        <taxon>Alveolata</taxon>
        <taxon>Ciliophora</taxon>
        <taxon>Postciliodesmatophora</taxon>
        <taxon>Heterotrichea</taxon>
        <taxon>Heterotrichida</taxon>
        <taxon>Stentoridae</taxon>
        <taxon>Stentor</taxon>
    </lineage>
</organism>
<evidence type="ECO:0000313" key="1">
    <source>
        <dbReference type="EMBL" id="OMJ67576.1"/>
    </source>
</evidence>
<dbReference type="Proteomes" id="UP000187209">
    <property type="component" value="Unassembled WGS sequence"/>
</dbReference>
<dbReference type="EMBL" id="MPUH01001473">
    <property type="protein sequence ID" value="OMJ67576.1"/>
    <property type="molecule type" value="Genomic_DNA"/>
</dbReference>
<dbReference type="AlphaFoldDB" id="A0A1R2ASU8"/>
<evidence type="ECO:0000313" key="2">
    <source>
        <dbReference type="Proteomes" id="UP000187209"/>
    </source>
</evidence>
<comment type="caution">
    <text evidence="1">The sequence shown here is derived from an EMBL/GenBank/DDBJ whole genome shotgun (WGS) entry which is preliminary data.</text>
</comment>
<sequence length="85" mass="9651">MGCCENKSMQNEFILYPERLIEVKPQSFDDISIYTEEEVRKYTDTSPQPPSSFTSTFTNIELAFLTGNMTLKSKTQSLIIPSEGC</sequence>
<accession>A0A1R2ASU8</accession>
<gene>
    <name evidence="1" type="ORF">SteCoe_35230</name>
</gene>
<keyword evidence="2" id="KW-1185">Reference proteome</keyword>
<reference evidence="1 2" key="1">
    <citation type="submission" date="2016-11" db="EMBL/GenBank/DDBJ databases">
        <title>The macronuclear genome of Stentor coeruleus: a giant cell with tiny introns.</title>
        <authorList>
            <person name="Slabodnick M."/>
            <person name="Ruby J.G."/>
            <person name="Reiff S.B."/>
            <person name="Swart E.C."/>
            <person name="Gosai S."/>
            <person name="Prabakaran S."/>
            <person name="Witkowska E."/>
            <person name="Larue G.E."/>
            <person name="Fisher S."/>
            <person name="Freeman R.M."/>
            <person name="Gunawardena J."/>
            <person name="Chu W."/>
            <person name="Stover N.A."/>
            <person name="Gregory B.D."/>
            <person name="Nowacki M."/>
            <person name="Derisi J."/>
            <person name="Roy S.W."/>
            <person name="Marshall W.F."/>
            <person name="Sood P."/>
        </authorList>
    </citation>
    <scope>NUCLEOTIDE SEQUENCE [LARGE SCALE GENOMIC DNA]</scope>
    <source>
        <strain evidence="1">WM001</strain>
    </source>
</reference>
<proteinExistence type="predicted"/>
<name>A0A1R2ASU8_9CILI</name>